<dbReference type="InterPro" id="IPR035906">
    <property type="entry name" value="MetI-like_sf"/>
</dbReference>
<dbReference type="SUPFAM" id="SSF161098">
    <property type="entry name" value="MetI-like"/>
    <property type="match status" value="1"/>
</dbReference>
<evidence type="ECO:0000256" key="1">
    <source>
        <dbReference type="ARBA" id="ARBA00004651"/>
    </source>
</evidence>
<dbReference type="InterPro" id="IPR050901">
    <property type="entry name" value="BP-dep_ABC_trans_perm"/>
</dbReference>
<keyword evidence="3" id="KW-1003">Cell membrane</keyword>
<dbReference type="PANTHER" id="PTHR32243">
    <property type="entry name" value="MALTOSE TRANSPORT SYSTEM PERMEASE-RELATED"/>
    <property type="match status" value="1"/>
</dbReference>
<feature type="transmembrane region" description="Helical" evidence="7">
    <location>
        <begin position="255"/>
        <end position="278"/>
    </location>
</feature>
<keyword evidence="4 7" id="KW-0812">Transmembrane</keyword>
<keyword evidence="5 7" id="KW-1133">Transmembrane helix</keyword>
<dbReference type="GO" id="GO:0055085">
    <property type="term" value="P:transmembrane transport"/>
    <property type="evidence" value="ECO:0007669"/>
    <property type="project" value="InterPro"/>
</dbReference>
<comment type="caution">
    <text evidence="9">The sequence shown here is derived from an EMBL/GenBank/DDBJ whole genome shotgun (WGS) entry which is preliminary data.</text>
</comment>
<evidence type="ECO:0000313" key="10">
    <source>
        <dbReference type="Proteomes" id="UP001151088"/>
    </source>
</evidence>
<keyword evidence="10" id="KW-1185">Reference proteome</keyword>
<keyword evidence="6 7" id="KW-0472">Membrane</keyword>
<feature type="transmembrane region" description="Helical" evidence="7">
    <location>
        <begin position="20"/>
        <end position="41"/>
    </location>
</feature>
<dbReference type="InterPro" id="IPR000515">
    <property type="entry name" value="MetI-like"/>
</dbReference>
<evidence type="ECO:0000256" key="5">
    <source>
        <dbReference type="ARBA" id="ARBA00022989"/>
    </source>
</evidence>
<evidence type="ECO:0000256" key="7">
    <source>
        <dbReference type="RuleBase" id="RU363032"/>
    </source>
</evidence>
<comment type="similarity">
    <text evidence="7">Belongs to the binding-protein-dependent transport system permease family.</text>
</comment>
<dbReference type="Proteomes" id="UP001151088">
    <property type="component" value="Unassembled WGS sequence"/>
</dbReference>
<keyword evidence="2 7" id="KW-0813">Transport</keyword>
<comment type="subcellular location">
    <subcellularLocation>
        <location evidence="1 7">Cell membrane</location>
        <topology evidence="1 7">Multi-pass membrane protein</topology>
    </subcellularLocation>
</comment>
<evidence type="ECO:0000256" key="6">
    <source>
        <dbReference type="ARBA" id="ARBA00023136"/>
    </source>
</evidence>
<protein>
    <submittedName>
        <fullName evidence="9">Carbohydrate ABC transporter permease</fullName>
    </submittedName>
</protein>
<dbReference type="PANTHER" id="PTHR32243:SF18">
    <property type="entry name" value="INNER MEMBRANE ABC TRANSPORTER PERMEASE PROTEIN YCJP"/>
    <property type="match status" value="1"/>
</dbReference>
<feature type="transmembrane region" description="Helical" evidence="7">
    <location>
        <begin position="199"/>
        <end position="224"/>
    </location>
</feature>
<gene>
    <name evidence="9" type="ORF">NVS89_05260</name>
</gene>
<sequence>MSAAPRTIRRRRSQVPRRALIGLGAFVVLFYSLAPLIWIFIASITPEHTADFDRAWLSNRQVTYFPDAPTLANYGSLFEAVPFGMYFRNSTIIAGGNMLLTLVIASLGAYGFVRFRFFGRSSFLVATLVAYTIPSVVLLVPLLVIFRTYGLNNTHLGMILAEATHSAPFVLLLLINYFSTLPRDLDEAAQVDGCGRLKVLWRIIIPLSLPGLVAGGLLAFIMTWNNFLFAFLLTSTAEVKTLPVIMRQFALGEPAVWGVSAAGAIVSTLPVALIFLLFQRMLMSGLAAGAVKG</sequence>
<evidence type="ECO:0000259" key="8">
    <source>
        <dbReference type="PROSITE" id="PS50928"/>
    </source>
</evidence>
<dbReference type="Pfam" id="PF00528">
    <property type="entry name" value="BPD_transp_1"/>
    <property type="match status" value="1"/>
</dbReference>
<evidence type="ECO:0000313" key="9">
    <source>
        <dbReference type="EMBL" id="MCS0494498.1"/>
    </source>
</evidence>
<dbReference type="GO" id="GO:0005886">
    <property type="term" value="C:plasma membrane"/>
    <property type="evidence" value="ECO:0007669"/>
    <property type="project" value="UniProtKB-SubCell"/>
</dbReference>
<feature type="transmembrane region" description="Helical" evidence="7">
    <location>
        <begin position="158"/>
        <end position="178"/>
    </location>
</feature>
<organism evidence="9 10">
    <name type="scientific">Ancylobacter mangrovi</name>
    <dbReference type="NCBI Taxonomy" id="2972472"/>
    <lineage>
        <taxon>Bacteria</taxon>
        <taxon>Pseudomonadati</taxon>
        <taxon>Pseudomonadota</taxon>
        <taxon>Alphaproteobacteria</taxon>
        <taxon>Hyphomicrobiales</taxon>
        <taxon>Xanthobacteraceae</taxon>
        <taxon>Ancylobacter</taxon>
    </lineage>
</organism>
<dbReference type="PROSITE" id="PS50928">
    <property type="entry name" value="ABC_TM1"/>
    <property type="match status" value="1"/>
</dbReference>
<dbReference type="RefSeq" id="WP_258731456.1">
    <property type="nucleotide sequence ID" value="NZ_JANTHZ010000001.1"/>
</dbReference>
<evidence type="ECO:0000256" key="2">
    <source>
        <dbReference type="ARBA" id="ARBA00022448"/>
    </source>
</evidence>
<dbReference type="AlphaFoldDB" id="A0A9X2T625"/>
<feature type="domain" description="ABC transmembrane type-1" evidence="8">
    <location>
        <begin position="87"/>
        <end position="278"/>
    </location>
</feature>
<reference evidence="9" key="1">
    <citation type="submission" date="2022-08" db="EMBL/GenBank/DDBJ databases">
        <authorList>
            <person name="Li F."/>
        </authorList>
    </citation>
    <scope>NUCLEOTIDE SEQUENCE</scope>
    <source>
        <strain evidence="9">MQZ15Z-1</strain>
    </source>
</reference>
<feature type="transmembrane region" description="Helical" evidence="7">
    <location>
        <begin position="125"/>
        <end position="146"/>
    </location>
</feature>
<dbReference type="Gene3D" id="1.10.3720.10">
    <property type="entry name" value="MetI-like"/>
    <property type="match status" value="1"/>
</dbReference>
<evidence type="ECO:0000256" key="4">
    <source>
        <dbReference type="ARBA" id="ARBA00022692"/>
    </source>
</evidence>
<proteinExistence type="inferred from homology"/>
<evidence type="ECO:0000256" key="3">
    <source>
        <dbReference type="ARBA" id="ARBA00022475"/>
    </source>
</evidence>
<dbReference type="CDD" id="cd06261">
    <property type="entry name" value="TM_PBP2"/>
    <property type="match status" value="1"/>
</dbReference>
<dbReference type="EMBL" id="JANTHZ010000001">
    <property type="protein sequence ID" value="MCS0494498.1"/>
    <property type="molecule type" value="Genomic_DNA"/>
</dbReference>
<name>A0A9X2T625_9HYPH</name>
<feature type="transmembrane region" description="Helical" evidence="7">
    <location>
        <begin position="92"/>
        <end position="113"/>
    </location>
</feature>
<accession>A0A9X2T625</accession>